<evidence type="ECO:0000313" key="1">
    <source>
        <dbReference type="EMBL" id="MCW7553116.1"/>
    </source>
</evidence>
<accession>A0ABT3MUQ3</accession>
<gene>
    <name evidence="1" type="ORF">NX722_10810</name>
</gene>
<reference evidence="1 2" key="1">
    <citation type="submission" date="2022-10" db="EMBL/GenBank/DDBJ databases">
        <title>High-quality genome sequences of two octocoral-associated bacteria, Endozoicomonas euniceicola EF212 and Endozoicomonas gorgoniicola PS125.</title>
        <authorList>
            <person name="Chiou Y.-J."/>
            <person name="Chen Y.-H."/>
        </authorList>
    </citation>
    <scope>NUCLEOTIDE SEQUENCE [LARGE SCALE GENOMIC DNA]</scope>
    <source>
        <strain evidence="1 2">PS125</strain>
    </source>
</reference>
<organism evidence="1 2">
    <name type="scientific">Endozoicomonas gorgoniicola</name>
    <dbReference type="NCBI Taxonomy" id="1234144"/>
    <lineage>
        <taxon>Bacteria</taxon>
        <taxon>Pseudomonadati</taxon>
        <taxon>Pseudomonadota</taxon>
        <taxon>Gammaproteobacteria</taxon>
        <taxon>Oceanospirillales</taxon>
        <taxon>Endozoicomonadaceae</taxon>
        <taxon>Endozoicomonas</taxon>
    </lineage>
</organism>
<name>A0ABT3MUQ3_9GAMM</name>
<protein>
    <submittedName>
        <fullName evidence="1">Uncharacterized protein</fullName>
    </submittedName>
</protein>
<keyword evidence="2" id="KW-1185">Reference proteome</keyword>
<dbReference type="RefSeq" id="WP_262567978.1">
    <property type="nucleotide sequence ID" value="NZ_JAPFCC010000001.1"/>
</dbReference>
<sequence length="204" mass="23263">MTKSILFQNTTLLEGTTITAPDSKGERRFYGYAFLPDDQDILDVFSKGFYPRHLECYPRELTEVSTSRRIRGVATIQSYICHYAAYQYIYQRITSGNEIYLVDLREVGGIVKRASTPAFCCHGYRQGDSAFQLFPFTREYHRLETLAPVPGEAVIGMVTSFKVRTYFAPLTKLKLHINPGYRQGVEGVRAIADLFNGESDWVMV</sequence>
<evidence type="ECO:0000313" key="2">
    <source>
        <dbReference type="Proteomes" id="UP001209854"/>
    </source>
</evidence>
<dbReference type="EMBL" id="JAPFCC010000001">
    <property type="protein sequence ID" value="MCW7553116.1"/>
    <property type="molecule type" value="Genomic_DNA"/>
</dbReference>
<dbReference type="Proteomes" id="UP001209854">
    <property type="component" value="Unassembled WGS sequence"/>
</dbReference>
<proteinExistence type="predicted"/>
<comment type="caution">
    <text evidence="1">The sequence shown here is derived from an EMBL/GenBank/DDBJ whole genome shotgun (WGS) entry which is preliminary data.</text>
</comment>